<dbReference type="Proteomes" id="UP000695562">
    <property type="component" value="Unassembled WGS sequence"/>
</dbReference>
<organism evidence="1 2">
    <name type="scientific">Polysphondylium violaceum</name>
    <dbReference type="NCBI Taxonomy" id="133409"/>
    <lineage>
        <taxon>Eukaryota</taxon>
        <taxon>Amoebozoa</taxon>
        <taxon>Evosea</taxon>
        <taxon>Eumycetozoa</taxon>
        <taxon>Dictyostelia</taxon>
        <taxon>Dictyosteliales</taxon>
        <taxon>Dictyosteliaceae</taxon>
        <taxon>Polysphondylium</taxon>
    </lineage>
</organism>
<accession>A0A8J4PVT2</accession>
<dbReference type="AlphaFoldDB" id="A0A8J4PVT2"/>
<evidence type="ECO:0000313" key="1">
    <source>
        <dbReference type="EMBL" id="KAF2074605.1"/>
    </source>
</evidence>
<sequence>MSIYQDILTAQVKQGNFGGKKGQFGYLVDEEKRRKKANKAYEKTKDRRNYKIEITNGVVDVATDSNGLSDPWVSLSRSGGTLKF</sequence>
<dbReference type="EMBL" id="AJWJ01000139">
    <property type="protein sequence ID" value="KAF2074605.1"/>
    <property type="molecule type" value="Genomic_DNA"/>
</dbReference>
<protein>
    <submittedName>
        <fullName evidence="1">Uncharacterized protein</fullName>
    </submittedName>
</protein>
<gene>
    <name evidence="1" type="ORF">CYY_004112</name>
</gene>
<evidence type="ECO:0000313" key="2">
    <source>
        <dbReference type="Proteomes" id="UP000695562"/>
    </source>
</evidence>
<keyword evidence="2" id="KW-1185">Reference proteome</keyword>
<proteinExistence type="predicted"/>
<reference evidence="1" key="1">
    <citation type="submission" date="2020-01" db="EMBL/GenBank/DDBJ databases">
        <title>Development of genomics and gene disruption for Polysphondylium violaceum indicates a role for the polyketide synthase stlB in stalk morphogenesis.</title>
        <authorList>
            <person name="Narita B."/>
            <person name="Kawabe Y."/>
            <person name="Kin K."/>
            <person name="Saito T."/>
            <person name="Gibbs R."/>
            <person name="Kuspa A."/>
            <person name="Muzny D."/>
            <person name="Queller D."/>
            <person name="Richards S."/>
            <person name="Strassman J."/>
            <person name="Sucgang R."/>
            <person name="Worley K."/>
            <person name="Schaap P."/>
        </authorList>
    </citation>
    <scope>NUCLEOTIDE SEQUENCE</scope>
    <source>
        <strain evidence="1">QSvi11</strain>
    </source>
</reference>
<name>A0A8J4PVT2_9MYCE</name>
<comment type="caution">
    <text evidence="1">The sequence shown here is derived from an EMBL/GenBank/DDBJ whole genome shotgun (WGS) entry which is preliminary data.</text>
</comment>